<evidence type="ECO:0000256" key="3">
    <source>
        <dbReference type="ARBA" id="ARBA00022729"/>
    </source>
</evidence>
<dbReference type="Pfam" id="PF00560">
    <property type="entry name" value="LRR_1"/>
    <property type="match status" value="3"/>
</dbReference>
<dbReference type="AlphaFoldDB" id="A0A1Y2CR05"/>
<keyword evidence="3" id="KW-0732">Signal</keyword>
<dbReference type="STRING" id="329046.A0A1Y2CR05"/>
<evidence type="ECO:0000256" key="5">
    <source>
        <dbReference type="ARBA" id="ARBA00022741"/>
    </source>
</evidence>
<organism evidence="8 9">
    <name type="scientific">Rhizoclosmatium globosum</name>
    <dbReference type="NCBI Taxonomy" id="329046"/>
    <lineage>
        <taxon>Eukaryota</taxon>
        <taxon>Fungi</taxon>
        <taxon>Fungi incertae sedis</taxon>
        <taxon>Chytridiomycota</taxon>
        <taxon>Chytridiomycota incertae sedis</taxon>
        <taxon>Chytridiomycetes</taxon>
        <taxon>Chytridiales</taxon>
        <taxon>Chytriomycetaceae</taxon>
        <taxon>Rhizoclosmatium</taxon>
    </lineage>
</organism>
<keyword evidence="4" id="KW-0677">Repeat</keyword>
<dbReference type="PANTHER" id="PTHR48053">
    <property type="entry name" value="LEUCINE RICH REPEAT FAMILY PROTEIN, EXPRESSED"/>
    <property type="match status" value="1"/>
</dbReference>
<keyword evidence="6" id="KW-0067">ATP-binding</keyword>
<dbReference type="Pfam" id="PF03649">
    <property type="entry name" value="UPF0014"/>
    <property type="match status" value="1"/>
</dbReference>
<keyword evidence="7" id="KW-1133">Transmembrane helix</keyword>
<comment type="subcellular location">
    <subcellularLocation>
        <location evidence="1">Membrane</location>
        <topology evidence="1">Single-pass membrane protein</topology>
    </subcellularLocation>
</comment>
<sequence length="624" mass="69026">MFLHFHNSDDLFGLNGCIAGGAGNTHSLPHDLTEVFKLRRLSKSFNSLLVTEYFITQWFSFRASRSSTQAQFLPLIFYFGVPEPFKRILAASSKLSTRLAYAKPPTVTGALVIPESLSLFTRLTELRLAANAFAGSVPLSCLPGSLRTLSLASNNLTGSIEPFTHLSSLNELLLNENGFSGHIPSSVENWKLLRRLRLDGNNLAGPIPPELGSLKSLLLCSLAKNQLSGPIPSSIGNLRRIMVLRLNSNLLTGEIPNEITRCTYLVELYLNDNRLSGGLPQDIACLNSLVLLYLKNNRFKGREIPALLTDPRFATFLATQWIASTNKDYKCIRNLNYDWIHWPLCWQSAYARIKFATETRLIWKEDRRLFDRAIPSCIFLATSLTHLVLAKNNLDGVIPKPLFNLVNLEVLDLSVNYLTGSLPDEVGQLKELRILNLNHNCLVDAIPATLTLLVKLKELLLGFNQFTDIPPLSGCVQLAFSAWLGLSVPLFVAAIRCVIQLYVLGLVLKPAFENESILLVIGLSIAMTTISAVESCVLASFLGNAFAIQAAPWYEARNYIPILGMLLGNALSAVALGLNSTLTQLESHKDRIEMYLSFGASRWEAVHPLHGTLSKQPSSQPSRK</sequence>
<dbReference type="PROSITE" id="PS51450">
    <property type="entry name" value="LRR"/>
    <property type="match status" value="2"/>
</dbReference>
<dbReference type="InterPro" id="IPR032675">
    <property type="entry name" value="LRR_dom_sf"/>
</dbReference>
<comment type="caution">
    <text evidence="8">The sequence shown here is derived from an EMBL/GenBank/DDBJ whole genome shotgun (WGS) entry which is preliminary data.</text>
</comment>
<accession>A0A1Y2CR05</accession>
<name>A0A1Y2CR05_9FUNG</name>
<feature type="transmembrane region" description="Helical" evidence="7">
    <location>
        <begin position="517"/>
        <end position="542"/>
    </location>
</feature>
<evidence type="ECO:0000256" key="4">
    <source>
        <dbReference type="ARBA" id="ARBA00022737"/>
    </source>
</evidence>
<dbReference type="InterPro" id="IPR001611">
    <property type="entry name" value="Leu-rich_rpt"/>
</dbReference>
<evidence type="ECO:0000256" key="6">
    <source>
        <dbReference type="ARBA" id="ARBA00022840"/>
    </source>
</evidence>
<dbReference type="Proteomes" id="UP000193642">
    <property type="component" value="Unassembled WGS sequence"/>
</dbReference>
<dbReference type="OrthoDB" id="432685at2759"/>
<dbReference type="SUPFAM" id="SSF52058">
    <property type="entry name" value="L domain-like"/>
    <property type="match status" value="2"/>
</dbReference>
<feature type="transmembrane region" description="Helical" evidence="7">
    <location>
        <begin position="562"/>
        <end position="582"/>
    </location>
</feature>
<feature type="transmembrane region" description="Helical" evidence="7">
    <location>
        <begin position="480"/>
        <end position="505"/>
    </location>
</feature>
<proteinExistence type="predicted"/>
<dbReference type="PANTHER" id="PTHR48053:SF71">
    <property type="entry name" value="LEUCINE RICH REPEAT FAMILY PROTEIN, EXPRESSED"/>
    <property type="match status" value="1"/>
</dbReference>
<dbReference type="FunFam" id="3.80.10.10:FF:000383">
    <property type="entry name" value="Leucine-rich repeat receptor protein kinase EMS1"/>
    <property type="match status" value="2"/>
</dbReference>
<dbReference type="Gene3D" id="3.80.10.10">
    <property type="entry name" value="Ribonuclease Inhibitor"/>
    <property type="match status" value="2"/>
</dbReference>
<evidence type="ECO:0000256" key="7">
    <source>
        <dbReference type="SAM" id="Phobius"/>
    </source>
</evidence>
<evidence type="ECO:0000313" key="8">
    <source>
        <dbReference type="EMBL" id="ORY49468.1"/>
    </source>
</evidence>
<keyword evidence="2" id="KW-0433">Leucine-rich repeat</keyword>
<dbReference type="InterPro" id="IPR051716">
    <property type="entry name" value="Plant_RL_S/T_kinase"/>
</dbReference>
<gene>
    <name evidence="8" type="ORF">BCR33DRAFT_847439</name>
</gene>
<dbReference type="InterPro" id="IPR003591">
    <property type="entry name" value="Leu-rich_rpt_typical-subtyp"/>
</dbReference>
<protein>
    <submittedName>
        <fullName evidence="8">RNI-like protein</fullName>
    </submittedName>
</protein>
<dbReference type="GO" id="GO:0005524">
    <property type="term" value="F:ATP binding"/>
    <property type="evidence" value="ECO:0007669"/>
    <property type="project" value="UniProtKB-KW"/>
</dbReference>
<reference evidence="8 9" key="1">
    <citation type="submission" date="2016-07" db="EMBL/GenBank/DDBJ databases">
        <title>Pervasive Adenine N6-methylation of Active Genes in Fungi.</title>
        <authorList>
            <consortium name="DOE Joint Genome Institute"/>
            <person name="Mondo S.J."/>
            <person name="Dannebaum R.O."/>
            <person name="Kuo R.C."/>
            <person name="Labutti K."/>
            <person name="Haridas S."/>
            <person name="Kuo A."/>
            <person name="Salamov A."/>
            <person name="Ahrendt S.R."/>
            <person name="Lipzen A."/>
            <person name="Sullivan W."/>
            <person name="Andreopoulos W.B."/>
            <person name="Clum A."/>
            <person name="Lindquist E."/>
            <person name="Daum C."/>
            <person name="Ramamoorthy G.K."/>
            <person name="Gryganskyi A."/>
            <person name="Culley D."/>
            <person name="Magnuson J.K."/>
            <person name="James T.Y."/>
            <person name="O'Malley M.A."/>
            <person name="Stajich J.E."/>
            <person name="Spatafora J.W."/>
            <person name="Visel A."/>
            <person name="Grigoriev I.V."/>
        </authorList>
    </citation>
    <scope>NUCLEOTIDE SEQUENCE [LARGE SCALE GENOMIC DNA]</scope>
    <source>
        <strain evidence="8 9">JEL800</strain>
    </source>
</reference>
<dbReference type="GO" id="GO:0016020">
    <property type="term" value="C:membrane"/>
    <property type="evidence" value="ECO:0007669"/>
    <property type="project" value="UniProtKB-SubCell"/>
</dbReference>
<dbReference type="Pfam" id="PF13855">
    <property type="entry name" value="LRR_8"/>
    <property type="match status" value="1"/>
</dbReference>
<keyword evidence="5" id="KW-0547">Nucleotide-binding</keyword>
<keyword evidence="9" id="KW-1185">Reference proteome</keyword>
<keyword evidence="7" id="KW-0472">Membrane</keyword>
<dbReference type="EMBL" id="MCGO01000009">
    <property type="protein sequence ID" value="ORY49468.1"/>
    <property type="molecule type" value="Genomic_DNA"/>
</dbReference>
<evidence type="ECO:0000256" key="2">
    <source>
        <dbReference type="ARBA" id="ARBA00022614"/>
    </source>
</evidence>
<evidence type="ECO:0000256" key="1">
    <source>
        <dbReference type="ARBA" id="ARBA00004167"/>
    </source>
</evidence>
<keyword evidence="7" id="KW-0812">Transmembrane</keyword>
<dbReference type="SMART" id="SM00369">
    <property type="entry name" value="LRR_TYP"/>
    <property type="match status" value="5"/>
</dbReference>
<dbReference type="InterPro" id="IPR005226">
    <property type="entry name" value="UPF0014_fam"/>
</dbReference>
<evidence type="ECO:0000313" key="9">
    <source>
        <dbReference type="Proteomes" id="UP000193642"/>
    </source>
</evidence>